<keyword evidence="3" id="KW-0479">Metal-binding</keyword>
<feature type="signal peptide" evidence="6">
    <location>
        <begin position="1"/>
        <end position="24"/>
    </location>
</feature>
<reference evidence="7 8" key="1">
    <citation type="submission" date="2019-11" db="EMBL/GenBank/DDBJ databases">
        <title>Bacillus lacus genome.</title>
        <authorList>
            <person name="Allen C.J."/>
            <person name="Newman J.D."/>
        </authorList>
    </citation>
    <scope>NUCLEOTIDE SEQUENCE [LARGE SCALE GENOMIC DNA]</scope>
    <source>
        <strain evidence="7 8">KCTC 33946</strain>
    </source>
</reference>
<evidence type="ECO:0000256" key="6">
    <source>
        <dbReference type="SAM" id="SignalP"/>
    </source>
</evidence>
<dbReference type="Pfam" id="PF01297">
    <property type="entry name" value="ZnuA"/>
    <property type="match status" value="1"/>
</dbReference>
<evidence type="ECO:0000256" key="2">
    <source>
        <dbReference type="ARBA" id="ARBA00022448"/>
    </source>
</evidence>
<dbReference type="PANTHER" id="PTHR42953">
    <property type="entry name" value="HIGH-AFFINITY ZINC UPTAKE SYSTEM PROTEIN ZNUA-RELATED"/>
    <property type="match status" value="1"/>
</dbReference>
<dbReference type="PANTHER" id="PTHR42953:SF1">
    <property type="entry name" value="METAL-BINDING PROTEIN HI_0362-RELATED"/>
    <property type="match status" value="1"/>
</dbReference>
<dbReference type="InterPro" id="IPR006129">
    <property type="entry name" value="AdhesinB"/>
</dbReference>
<dbReference type="SUPFAM" id="SSF53807">
    <property type="entry name" value="Helical backbone' metal receptor"/>
    <property type="match status" value="1"/>
</dbReference>
<keyword evidence="8" id="KW-1185">Reference proteome</keyword>
<keyword evidence="2 5" id="KW-0813">Transport</keyword>
<protein>
    <submittedName>
        <fullName evidence="7">Manganese transporter</fullName>
    </submittedName>
</protein>
<evidence type="ECO:0000256" key="3">
    <source>
        <dbReference type="ARBA" id="ARBA00022723"/>
    </source>
</evidence>
<dbReference type="PRINTS" id="PR00690">
    <property type="entry name" value="ADHESNFAMILY"/>
</dbReference>
<dbReference type="Gene3D" id="3.40.50.1980">
    <property type="entry name" value="Nitrogenase molybdenum iron protein domain"/>
    <property type="match status" value="2"/>
</dbReference>
<name>A0A7X2LXC9_9BACI</name>
<dbReference type="InterPro" id="IPR006127">
    <property type="entry name" value="ZnuA-like"/>
</dbReference>
<feature type="chain" id="PRO_5031245227" evidence="6">
    <location>
        <begin position="25"/>
        <end position="306"/>
    </location>
</feature>
<proteinExistence type="inferred from homology"/>
<evidence type="ECO:0000256" key="1">
    <source>
        <dbReference type="ARBA" id="ARBA00004196"/>
    </source>
</evidence>
<evidence type="ECO:0000256" key="5">
    <source>
        <dbReference type="RuleBase" id="RU003512"/>
    </source>
</evidence>
<comment type="subcellular location">
    <subcellularLocation>
        <location evidence="1">Cell envelope</location>
    </subcellularLocation>
</comment>
<comment type="similarity">
    <text evidence="5">Belongs to the bacterial solute-binding protein 9 family.</text>
</comment>
<dbReference type="EMBL" id="WKKI01000015">
    <property type="protein sequence ID" value="MRX72425.1"/>
    <property type="molecule type" value="Genomic_DNA"/>
</dbReference>
<dbReference type="AlphaFoldDB" id="A0A7X2LXC9"/>
<dbReference type="RefSeq" id="WP_343031499.1">
    <property type="nucleotide sequence ID" value="NZ_WKKI01000015.1"/>
</dbReference>
<dbReference type="InterPro" id="IPR050492">
    <property type="entry name" value="Bact_metal-bind_prot9"/>
</dbReference>
<dbReference type="InterPro" id="IPR006128">
    <property type="entry name" value="Lipoprotein_PsaA-like"/>
</dbReference>
<keyword evidence="4 6" id="KW-0732">Signal</keyword>
<gene>
    <name evidence="7" type="ORF">GJU40_09705</name>
</gene>
<dbReference type="Proteomes" id="UP000448867">
    <property type="component" value="Unassembled WGS sequence"/>
</dbReference>
<dbReference type="GO" id="GO:0030313">
    <property type="term" value="C:cell envelope"/>
    <property type="evidence" value="ECO:0007669"/>
    <property type="project" value="UniProtKB-SubCell"/>
</dbReference>
<dbReference type="PROSITE" id="PS51257">
    <property type="entry name" value="PROKAR_LIPOPROTEIN"/>
    <property type="match status" value="1"/>
</dbReference>
<evidence type="ECO:0000313" key="7">
    <source>
        <dbReference type="EMBL" id="MRX72425.1"/>
    </source>
</evidence>
<dbReference type="GO" id="GO:0007155">
    <property type="term" value="P:cell adhesion"/>
    <property type="evidence" value="ECO:0007669"/>
    <property type="project" value="InterPro"/>
</dbReference>
<organism evidence="7 8">
    <name type="scientific">Metabacillus lacus</name>
    <dbReference type="NCBI Taxonomy" id="1983721"/>
    <lineage>
        <taxon>Bacteria</taxon>
        <taxon>Bacillati</taxon>
        <taxon>Bacillota</taxon>
        <taxon>Bacilli</taxon>
        <taxon>Bacillales</taxon>
        <taxon>Bacillaceae</taxon>
        <taxon>Metabacillus</taxon>
    </lineage>
</organism>
<dbReference type="GO" id="GO:0030001">
    <property type="term" value="P:metal ion transport"/>
    <property type="evidence" value="ECO:0007669"/>
    <property type="project" value="InterPro"/>
</dbReference>
<dbReference type="PRINTS" id="PR00691">
    <property type="entry name" value="ADHESINB"/>
</dbReference>
<comment type="caution">
    <text evidence="7">The sequence shown here is derived from an EMBL/GenBank/DDBJ whole genome shotgun (WGS) entry which is preliminary data.</text>
</comment>
<dbReference type="GO" id="GO:0046872">
    <property type="term" value="F:metal ion binding"/>
    <property type="evidence" value="ECO:0007669"/>
    <property type="project" value="UniProtKB-KW"/>
</dbReference>
<evidence type="ECO:0000313" key="8">
    <source>
        <dbReference type="Proteomes" id="UP000448867"/>
    </source>
</evidence>
<accession>A0A7X2LXC9</accession>
<sequence>MKKTIAAVMLSCLGLMSACNNVSSNESDGRLKVTATTGQIADLAKNIGGSEVEVEALMGPGIDPHLYQASQGDMKKLNEADIIFYNGLHLEGKMGNLLEKLSSEKPVHAVSKEISEDDLLADEENPSIHDPHIWFSIPLWMEAAEAVEKELSDLRPEQSETFQANLEDYKRKLQEMDAYAKEQIEQIPESGRVLVTAHDAFQYFGHQYGIEVMGLQGLSTESEYGLRDVQSLVDLLAERNIKSVFIETSISDKSITAVIEGAKQKGHTVTIGGELYSDAMGEEGTEAGTYLGMFKHNVDRITASLK</sequence>
<evidence type="ECO:0000256" key="4">
    <source>
        <dbReference type="ARBA" id="ARBA00022729"/>
    </source>
</evidence>